<dbReference type="AlphaFoldDB" id="A0A2H3FX98"/>
<dbReference type="Proteomes" id="UP000219602">
    <property type="component" value="Chromosome 13"/>
</dbReference>
<dbReference type="EMBL" id="MABQ02000011">
    <property type="protein sequence ID" value="PCD23166.1"/>
    <property type="molecule type" value="Genomic_DNA"/>
</dbReference>
<evidence type="ECO:0000313" key="2">
    <source>
        <dbReference type="EMBL" id="PCD23166.1"/>
    </source>
</evidence>
<reference evidence="2 3" key="2">
    <citation type="journal article" date="2017" name="Sci. Rep.">
        <title>A mobile pathogenicity chromosome in Fusarium oxysporum for infection of multiple cucurbit species.</title>
        <authorList>
            <person name="van Dam P."/>
            <person name="Fokkens L."/>
            <person name="Ayukawa Y."/>
            <person name="van der Gragt M."/>
            <person name="Ter Horst A."/>
            <person name="Brankovics B."/>
            <person name="Houterman P.M."/>
            <person name="Arie T."/>
            <person name="Rep M."/>
        </authorList>
    </citation>
    <scope>NUCLEOTIDE SEQUENCE [LARGE SCALE GENOMIC DNA]</scope>
    <source>
        <strain evidence="2 3">Forc016</strain>
    </source>
</reference>
<feature type="region of interest" description="Disordered" evidence="1">
    <location>
        <begin position="187"/>
        <end position="211"/>
    </location>
</feature>
<protein>
    <submittedName>
        <fullName evidence="2">Uncharacterized protein</fullName>
    </submittedName>
</protein>
<dbReference type="STRING" id="327505.A0A2H3FX98"/>
<reference evidence="2 3" key="1">
    <citation type="journal article" date="2016" name="Environ. Microbiol.">
        <title>Effector profiles distinguish formae speciales of Fusarium oxysporum.</title>
        <authorList>
            <person name="van Dam P."/>
            <person name="Fokkens L."/>
            <person name="Schmidt S.M."/>
            <person name="Linmans J.H."/>
            <person name="Kistler H.C."/>
            <person name="Ma L.J."/>
            <person name="Rep M."/>
        </authorList>
    </citation>
    <scope>NUCLEOTIDE SEQUENCE [LARGE SCALE GENOMIC DNA]</scope>
    <source>
        <strain evidence="2 3">Forc016</strain>
    </source>
</reference>
<accession>A0A2H3FX98</accession>
<comment type="caution">
    <text evidence="2">The sequence shown here is derived from an EMBL/GenBank/DDBJ whole genome shotgun (WGS) entry which is preliminary data.</text>
</comment>
<feature type="compositionally biased region" description="Basic and acidic residues" evidence="1">
    <location>
        <begin position="194"/>
        <end position="211"/>
    </location>
</feature>
<evidence type="ECO:0000256" key="1">
    <source>
        <dbReference type="SAM" id="MobiDB-lite"/>
    </source>
</evidence>
<sequence>MECTQATNYCNSHHISPDDVLSAPRLAKRGEQRLRAIVHGEPNNFSFDISFDDQRWASVEFHIIPIASDLAQHTLYAVTGSFTPSHDSIHSSQVLPAAQLVYDTYIRVTSLRLDEDLFKRQAPSTPNSAFHPSTLSAPSREEHVANTPGSFDAVTHLSTDAIPSTERILHDSQSNLQSISIRPLNSATRNAESGFREPICESTTDQKQEKRDQVVKNLVNAVLNGQKKINKDLKKWNKTQLEAIKYHNIIPQSLPADANSQSFNEYLDQVEAALLNHMRVEKHDLRKRNWMTWFYLSCLRLVREKIDKSLKHGSATAAKIINDIVDRLLITDGVQAVGVYDGLSERSYKLSTAYHATQFDAEYIAEQAAKQLHGKVAAPQNSFQVPFPGFWLHTVTKVPYVTICNYIGSSNLAKSRFIIGTEIPIMPVGIPMSWMRREWFNYLSRPNSAALHGRRESSTSSIPSAPSPNRPQSTSYQLHNLPDSGVLLPEPSTSCSDEGIGQSNNVVDTLATNTNTGFTQDCPSNFDDILCDSSMFDLGTLLAFPT</sequence>
<feature type="compositionally biased region" description="Polar residues" evidence="1">
    <location>
        <begin position="122"/>
        <end position="137"/>
    </location>
</feature>
<evidence type="ECO:0000313" key="3">
    <source>
        <dbReference type="Proteomes" id="UP000219602"/>
    </source>
</evidence>
<proteinExistence type="predicted"/>
<feature type="region of interest" description="Disordered" evidence="1">
    <location>
        <begin position="122"/>
        <end position="146"/>
    </location>
</feature>
<organism evidence="2 3">
    <name type="scientific">Fusarium oxysporum f. sp. radicis-cucumerinum</name>
    <dbReference type="NCBI Taxonomy" id="327505"/>
    <lineage>
        <taxon>Eukaryota</taxon>
        <taxon>Fungi</taxon>
        <taxon>Dikarya</taxon>
        <taxon>Ascomycota</taxon>
        <taxon>Pezizomycotina</taxon>
        <taxon>Sordariomycetes</taxon>
        <taxon>Hypocreomycetidae</taxon>
        <taxon>Hypocreales</taxon>
        <taxon>Nectriaceae</taxon>
        <taxon>Fusarium</taxon>
        <taxon>Fusarium oxysporum species complex</taxon>
    </lineage>
</organism>
<feature type="region of interest" description="Disordered" evidence="1">
    <location>
        <begin position="453"/>
        <end position="481"/>
    </location>
</feature>
<gene>
    <name evidence="2" type="ORF">AU210_014689</name>
</gene>
<name>A0A2H3FX98_FUSOX</name>